<feature type="repeat" description="ANK" evidence="3">
    <location>
        <begin position="397"/>
        <end position="429"/>
    </location>
</feature>
<evidence type="ECO:0008006" key="6">
    <source>
        <dbReference type="Google" id="ProtNLM"/>
    </source>
</evidence>
<dbReference type="InterPro" id="IPR002110">
    <property type="entry name" value="Ankyrin_rpt"/>
</dbReference>
<comment type="caution">
    <text evidence="4">The sequence shown here is derived from an EMBL/GenBank/DDBJ whole genome shotgun (WGS) entry which is preliminary data.</text>
</comment>
<reference evidence="4 5" key="1">
    <citation type="submission" date="2024-04" db="EMBL/GenBank/DDBJ databases">
        <title>Tritrichomonas musculus Genome.</title>
        <authorList>
            <person name="Alves-Ferreira E."/>
            <person name="Grigg M."/>
            <person name="Lorenzi H."/>
            <person name="Galac M."/>
        </authorList>
    </citation>
    <scope>NUCLEOTIDE SEQUENCE [LARGE SCALE GENOMIC DNA]</scope>
    <source>
        <strain evidence="4 5">EAF2021</strain>
    </source>
</reference>
<dbReference type="EMBL" id="JAPFFF010000012">
    <property type="protein sequence ID" value="KAK8875765.1"/>
    <property type="molecule type" value="Genomic_DNA"/>
</dbReference>
<dbReference type="InterPro" id="IPR036770">
    <property type="entry name" value="Ankyrin_rpt-contain_sf"/>
</dbReference>
<dbReference type="SMART" id="SM00248">
    <property type="entry name" value="ANK"/>
    <property type="match status" value="12"/>
</dbReference>
<gene>
    <name evidence="4" type="ORF">M9Y10_005940</name>
</gene>
<accession>A0ABR2JCW9</accession>
<evidence type="ECO:0000256" key="1">
    <source>
        <dbReference type="ARBA" id="ARBA00022737"/>
    </source>
</evidence>
<dbReference type="Proteomes" id="UP001470230">
    <property type="component" value="Unassembled WGS sequence"/>
</dbReference>
<keyword evidence="1" id="KW-0677">Repeat</keyword>
<evidence type="ECO:0000313" key="5">
    <source>
        <dbReference type="Proteomes" id="UP001470230"/>
    </source>
</evidence>
<dbReference type="Pfam" id="PF12796">
    <property type="entry name" value="Ank_2"/>
    <property type="match status" value="3"/>
</dbReference>
<keyword evidence="2 3" id="KW-0040">ANK repeat</keyword>
<proteinExistence type="predicted"/>
<dbReference type="Pfam" id="PF00023">
    <property type="entry name" value="Ank"/>
    <property type="match status" value="2"/>
</dbReference>
<feature type="repeat" description="ANK" evidence="3">
    <location>
        <begin position="187"/>
        <end position="219"/>
    </location>
</feature>
<feature type="repeat" description="ANK" evidence="3">
    <location>
        <begin position="154"/>
        <end position="186"/>
    </location>
</feature>
<keyword evidence="5" id="KW-1185">Reference proteome</keyword>
<dbReference type="PANTHER" id="PTHR24198">
    <property type="entry name" value="ANKYRIN REPEAT AND PROTEIN KINASE DOMAIN-CONTAINING PROTEIN"/>
    <property type="match status" value="1"/>
</dbReference>
<sequence length="501" mass="56141">MNSLIKFLINDDVYEFEKSRHLLNELDSSSMSSLPNIFDNHPNPIAYTAFYGATDCFLFLVKQGIKVQIIDDESRSAIHFACAGNYKMVRMLIEDFDQFNCIDSLGRTALHYSVEYNQQKISQLLVEDYKSKQMSLFEANNFQASMLINTKDIFGVTPFHLSIEQENNELVDYFIENGANVNQSDNDGCVPIHIAAKVGSILLISKLINNGAKLHKKSKNGRTIYHFAAFSSMPSIFKDLLSLCENHIGKYYNINTPDRFGRIPLHYACEQGSIPIVHELLKLHSDVSRRDIDMMMPIHFAALNGNASIIQLLINYGSPVYVKDENLRTPLHLACESGSYNAVRFLCKKYKKLIKEETKYGSSPLHSLAENEVSSDNAQIAQFLISKGSDINKKNKFGQTPLHCATQNGLYNTIGILIDSGANLNIADNSLRNPLDIAFNLNNEEAKEILIENGACFSPKRSAASSRLSSASQSPCSSPKIVRKSVKVSIDQNDFKLESFE</sequence>
<dbReference type="Gene3D" id="1.25.40.20">
    <property type="entry name" value="Ankyrin repeat-containing domain"/>
    <property type="match status" value="2"/>
</dbReference>
<feature type="repeat" description="ANK" evidence="3">
    <location>
        <begin position="360"/>
        <end position="396"/>
    </location>
</feature>
<evidence type="ECO:0000256" key="2">
    <source>
        <dbReference type="ARBA" id="ARBA00023043"/>
    </source>
</evidence>
<evidence type="ECO:0000256" key="3">
    <source>
        <dbReference type="PROSITE-ProRule" id="PRU00023"/>
    </source>
</evidence>
<name>A0ABR2JCW9_9EUKA</name>
<dbReference type="PANTHER" id="PTHR24198:SF165">
    <property type="entry name" value="ANKYRIN REPEAT-CONTAINING PROTEIN-RELATED"/>
    <property type="match status" value="1"/>
</dbReference>
<protein>
    <recommendedName>
        <fullName evidence="6">Ankyrin repeat protein</fullName>
    </recommendedName>
</protein>
<dbReference type="PROSITE" id="PS50088">
    <property type="entry name" value="ANK_REPEAT"/>
    <property type="match status" value="6"/>
</dbReference>
<feature type="repeat" description="ANK" evidence="3">
    <location>
        <begin position="260"/>
        <end position="292"/>
    </location>
</feature>
<dbReference type="SUPFAM" id="SSF48403">
    <property type="entry name" value="Ankyrin repeat"/>
    <property type="match status" value="2"/>
</dbReference>
<organism evidence="4 5">
    <name type="scientific">Tritrichomonas musculus</name>
    <dbReference type="NCBI Taxonomy" id="1915356"/>
    <lineage>
        <taxon>Eukaryota</taxon>
        <taxon>Metamonada</taxon>
        <taxon>Parabasalia</taxon>
        <taxon>Tritrichomonadida</taxon>
        <taxon>Tritrichomonadidae</taxon>
        <taxon>Tritrichomonas</taxon>
    </lineage>
</organism>
<dbReference type="PROSITE" id="PS50297">
    <property type="entry name" value="ANK_REP_REGION"/>
    <property type="match status" value="6"/>
</dbReference>
<feature type="repeat" description="ANK" evidence="3">
    <location>
        <begin position="293"/>
        <end position="325"/>
    </location>
</feature>
<dbReference type="PRINTS" id="PR01415">
    <property type="entry name" value="ANKYRIN"/>
</dbReference>
<evidence type="ECO:0000313" key="4">
    <source>
        <dbReference type="EMBL" id="KAK8875765.1"/>
    </source>
</evidence>